<dbReference type="AlphaFoldDB" id="A0ABD0W0A0"/>
<dbReference type="Proteomes" id="UP001557470">
    <property type="component" value="Unassembled WGS sequence"/>
</dbReference>
<keyword evidence="1" id="KW-0175">Coiled coil</keyword>
<reference evidence="3 4" key="1">
    <citation type="submission" date="2024-06" db="EMBL/GenBank/DDBJ databases">
        <authorList>
            <person name="Pan Q."/>
            <person name="Wen M."/>
            <person name="Jouanno E."/>
            <person name="Zahm M."/>
            <person name="Klopp C."/>
            <person name="Cabau C."/>
            <person name="Louis A."/>
            <person name="Berthelot C."/>
            <person name="Parey E."/>
            <person name="Roest Crollius H."/>
            <person name="Montfort J."/>
            <person name="Robinson-Rechavi M."/>
            <person name="Bouchez O."/>
            <person name="Lampietro C."/>
            <person name="Lopez Roques C."/>
            <person name="Donnadieu C."/>
            <person name="Postlethwait J."/>
            <person name="Bobe J."/>
            <person name="Verreycken H."/>
            <person name="Guiguen Y."/>
        </authorList>
    </citation>
    <scope>NUCLEOTIDE SEQUENCE [LARGE SCALE GENOMIC DNA]</scope>
    <source>
        <strain evidence="3">Up_M1</strain>
        <tissue evidence="3">Testis</tissue>
    </source>
</reference>
<evidence type="ECO:0000313" key="4">
    <source>
        <dbReference type="Proteomes" id="UP001557470"/>
    </source>
</evidence>
<protein>
    <recommendedName>
        <fullName evidence="5">Ternary complex factor MIP1 leucine-zipper domain-containing protein</fullName>
    </recommendedName>
</protein>
<dbReference type="EMBL" id="JAGEUA010000010">
    <property type="protein sequence ID" value="KAL0964164.1"/>
    <property type="molecule type" value="Genomic_DNA"/>
</dbReference>
<organism evidence="3 4">
    <name type="scientific">Umbra pygmaea</name>
    <name type="common">Eastern mudminnow</name>
    <dbReference type="NCBI Taxonomy" id="75934"/>
    <lineage>
        <taxon>Eukaryota</taxon>
        <taxon>Metazoa</taxon>
        <taxon>Chordata</taxon>
        <taxon>Craniata</taxon>
        <taxon>Vertebrata</taxon>
        <taxon>Euteleostomi</taxon>
        <taxon>Actinopterygii</taxon>
        <taxon>Neopterygii</taxon>
        <taxon>Teleostei</taxon>
        <taxon>Protacanthopterygii</taxon>
        <taxon>Esociformes</taxon>
        <taxon>Umbridae</taxon>
        <taxon>Umbra</taxon>
    </lineage>
</organism>
<evidence type="ECO:0008006" key="5">
    <source>
        <dbReference type="Google" id="ProtNLM"/>
    </source>
</evidence>
<sequence>MPDSKEGSLPAVANNHDYACHPSPGKLDSATQRIRELELQVLSLEIEIQHLTVRKQHPVLFKFCVTDGLSLLHKIRLKGGLHCVLGVCVSLCFTACVLV</sequence>
<gene>
    <name evidence="3" type="ORF">UPYG_G00320080</name>
</gene>
<keyword evidence="4" id="KW-1185">Reference proteome</keyword>
<evidence type="ECO:0000313" key="3">
    <source>
        <dbReference type="EMBL" id="KAL0964164.1"/>
    </source>
</evidence>
<accession>A0ABD0W0A0</accession>
<comment type="caution">
    <text evidence="3">The sequence shown here is derived from an EMBL/GenBank/DDBJ whole genome shotgun (WGS) entry which is preliminary data.</text>
</comment>
<feature type="region of interest" description="Disordered" evidence="2">
    <location>
        <begin position="1"/>
        <end position="25"/>
    </location>
</feature>
<proteinExistence type="predicted"/>
<name>A0ABD0W0A0_UMBPY</name>
<evidence type="ECO:0000256" key="2">
    <source>
        <dbReference type="SAM" id="MobiDB-lite"/>
    </source>
</evidence>
<evidence type="ECO:0000256" key="1">
    <source>
        <dbReference type="SAM" id="Coils"/>
    </source>
</evidence>
<feature type="coiled-coil region" evidence="1">
    <location>
        <begin position="27"/>
        <end position="54"/>
    </location>
</feature>